<sequence length="228" mass="27068">MQVFRAIKEFFLEVESTISRKMGAVFAKEELSEFQHNKLLHEFHTFFDLNKDGVLEWKDFEMAREQICKKSGWKIGTDEHTRTKAVFCDIWRYLQDDGDLNLDGRITAEEWVRMWQNLNRDYHAMKREKKTEETAEDTIPSWLERYIQYKFSLFDRAGDGVLDVDEFIYVLEDFGVSVKDARTAFLLFTENNAHKVDLAYFRLLSIEYFRSDDQGSLGNFITGRLDFT</sequence>
<gene>
    <name evidence="3" type="ORF">RRG08_017527</name>
</gene>
<dbReference type="InterPro" id="IPR018247">
    <property type="entry name" value="EF_Hand_1_Ca_BS"/>
</dbReference>
<dbReference type="PROSITE" id="PS50222">
    <property type="entry name" value="EF_HAND_2"/>
    <property type="match status" value="1"/>
</dbReference>
<protein>
    <recommendedName>
        <fullName evidence="2">EF-hand domain-containing protein</fullName>
    </recommendedName>
</protein>
<organism evidence="3 4">
    <name type="scientific">Elysia crispata</name>
    <name type="common">lettuce slug</name>
    <dbReference type="NCBI Taxonomy" id="231223"/>
    <lineage>
        <taxon>Eukaryota</taxon>
        <taxon>Metazoa</taxon>
        <taxon>Spiralia</taxon>
        <taxon>Lophotrochozoa</taxon>
        <taxon>Mollusca</taxon>
        <taxon>Gastropoda</taxon>
        <taxon>Heterobranchia</taxon>
        <taxon>Euthyneura</taxon>
        <taxon>Panpulmonata</taxon>
        <taxon>Sacoglossa</taxon>
        <taxon>Placobranchoidea</taxon>
        <taxon>Plakobranchidae</taxon>
        <taxon>Elysia</taxon>
    </lineage>
</organism>
<dbReference type="AlphaFoldDB" id="A0AAE0Y080"/>
<dbReference type="SUPFAM" id="SSF47473">
    <property type="entry name" value="EF-hand"/>
    <property type="match status" value="1"/>
</dbReference>
<dbReference type="Gene3D" id="1.10.238.10">
    <property type="entry name" value="EF-hand"/>
    <property type="match status" value="1"/>
</dbReference>
<reference evidence="3" key="1">
    <citation type="journal article" date="2023" name="G3 (Bethesda)">
        <title>A reference genome for the long-term kleptoplast-retaining sea slug Elysia crispata morphotype clarki.</title>
        <authorList>
            <person name="Eastman K.E."/>
            <person name="Pendleton A.L."/>
            <person name="Shaikh M.A."/>
            <person name="Suttiyut T."/>
            <person name="Ogas R."/>
            <person name="Tomko P."/>
            <person name="Gavelis G."/>
            <person name="Widhalm J.R."/>
            <person name="Wisecaver J.H."/>
        </authorList>
    </citation>
    <scope>NUCLEOTIDE SEQUENCE</scope>
    <source>
        <strain evidence="3">ECLA1</strain>
    </source>
</reference>
<name>A0AAE0Y080_9GAST</name>
<dbReference type="PROSITE" id="PS00018">
    <property type="entry name" value="EF_HAND_1"/>
    <property type="match status" value="1"/>
</dbReference>
<dbReference type="Pfam" id="PF13833">
    <property type="entry name" value="EF-hand_8"/>
    <property type="match status" value="1"/>
</dbReference>
<dbReference type="Pfam" id="PF13202">
    <property type="entry name" value="EF-hand_5"/>
    <property type="match status" value="1"/>
</dbReference>
<keyword evidence="1" id="KW-0106">Calcium</keyword>
<evidence type="ECO:0000313" key="4">
    <source>
        <dbReference type="Proteomes" id="UP001283361"/>
    </source>
</evidence>
<accession>A0AAE0Y080</accession>
<dbReference type="EMBL" id="JAWDGP010007196">
    <property type="protein sequence ID" value="KAK3728234.1"/>
    <property type="molecule type" value="Genomic_DNA"/>
</dbReference>
<proteinExistence type="predicted"/>
<dbReference type="GO" id="GO:0005509">
    <property type="term" value="F:calcium ion binding"/>
    <property type="evidence" value="ECO:0007669"/>
    <property type="project" value="InterPro"/>
</dbReference>
<keyword evidence="4" id="KW-1185">Reference proteome</keyword>
<dbReference type="Proteomes" id="UP001283361">
    <property type="component" value="Unassembled WGS sequence"/>
</dbReference>
<evidence type="ECO:0000256" key="1">
    <source>
        <dbReference type="ARBA" id="ARBA00022837"/>
    </source>
</evidence>
<comment type="caution">
    <text evidence="3">The sequence shown here is derived from an EMBL/GenBank/DDBJ whole genome shotgun (WGS) entry which is preliminary data.</text>
</comment>
<feature type="domain" description="EF-hand" evidence="2">
    <location>
        <begin position="142"/>
        <end position="177"/>
    </location>
</feature>
<evidence type="ECO:0000313" key="3">
    <source>
        <dbReference type="EMBL" id="KAK3728234.1"/>
    </source>
</evidence>
<dbReference type="InterPro" id="IPR011992">
    <property type="entry name" value="EF-hand-dom_pair"/>
</dbReference>
<evidence type="ECO:0000259" key="2">
    <source>
        <dbReference type="PROSITE" id="PS50222"/>
    </source>
</evidence>
<dbReference type="InterPro" id="IPR002048">
    <property type="entry name" value="EF_hand_dom"/>
</dbReference>